<accession>A0A7L9U0E1</accession>
<sequence>MDHNEGQRPRLPDDADKANSTGTAALVAPWLLLSEQLTPLIGESGFCALFGRALRLSTARFEGLGSYESARTVAGSMMSLTRTLNEIGPEHAGAANGALLDTFTTLLSSLIGEALTKQLLNVAQAGAHGQKHGQEQK</sequence>
<dbReference type="Proteomes" id="UP000593875">
    <property type="component" value="Chromosome"/>
</dbReference>
<gene>
    <name evidence="1" type="ORF">LPB04_15700</name>
</gene>
<dbReference type="EMBL" id="CP062941">
    <property type="protein sequence ID" value="QOL48410.1"/>
    <property type="molecule type" value="Genomic_DNA"/>
</dbReference>
<evidence type="ECO:0000313" key="1">
    <source>
        <dbReference type="EMBL" id="QOL48410.1"/>
    </source>
</evidence>
<dbReference type="KEGG" id="mlir:LPB04_15700"/>
<proteinExistence type="predicted"/>
<keyword evidence="2" id="KW-1185">Reference proteome</keyword>
<organism evidence="1 2">
    <name type="scientific">Massilia litorea</name>
    <dbReference type="NCBI Taxonomy" id="2769491"/>
    <lineage>
        <taxon>Bacteria</taxon>
        <taxon>Pseudomonadati</taxon>
        <taxon>Pseudomonadota</taxon>
        <taxon>Betaproteobacteria</taxon>
        <taxon>Burkholderiales</taxon>
        <taxon>Oxalobacteraceae</taxon>
        <taxon>Telluria group</taxon>
        <taxon>Massilia</taxon>
    </lineage>
</organism>
<name>A0A7L9U0E1_9BURK</name>
<dbReference type="AlphaFoldDB" id="A0A7L9U0E1"/>
<evidence type="ECO:0000313" key="2">
    <source>
        <dbReference type="Proteomes" id="UP000593875"/>
    </source>
</evidence>
<protein>
    <submittedName>
        <fullName evidence="1">Uncharacterized protein</fullName>
    </submittedName>
</protein>
<reference evidence="1 2" key="1">
    <citation type="submission" date="2020-10" db="EMBL/GenBank/DDBJ databases">
        <title>Genome sequencing of Massilia sp. LPB0304.</title>
        <authorList>
            <person name="Kim J."/>
        </authorList>
    </citation>
    <scope>NUCLEOTIDE SEQUENCE [LARGE SCALE GENOMIC DNA]</scope>
    <source>
        <strain evidence="1 2">LPB0304</strain>
    </source>
</reference>
<dbReference type="RefSeq" id="WP_193685453.1">
    <property type="nucleotide sequence ID" value="NZ_CP062941.1"/>
</dbReference>